<dbReference type="EMBL" id="VGLS01001270">
    <property type="protein sequence ID" value="MBM3227239.1"/>
    <property type="molecule type" value="Genomic_DNA"/>
</dbReference>
<feature type="non-terminal residue" evidence="5">
    <location>
        <position position="1"/>
    </location>
</feature>
<dbReference type="Proteomes" id="UP000712673">
    <property type="component" value="Unassembled WGS sequence"/>
</dbReference>
<comment type="caution">
    <text evidence="5">The sequence shown here is derived from an EMBL/GenBank/DDBJ whole genome shotgun (WGS) entry which is preliminary data.</text>
</comment>
<dbReference type="InterPro" id="IPR050220">
    <property type="entry name" value="Type_II_DNA_Topoisomerases"/>
</dbReference>
<dbReference type="InterPro" id="IPR035516">
    <property type="entry name" value="Gyrase/topoIV_suA_C"/>
</dbReference>
<dbReference type="GO" id="GO:0003677">
    <property type="term" value="F:DNA binding"/>
    <property type="evidence" value="ECO:0007669"/>
    <property type="project" value="UniProtKB-KW"/>
</dbReference>
<accession>A0A937W564</accession>
<dbReference type="AlphaFoldDB" id="A0A937W564"/>
<dbReference type="PANTHER" id="PTHR43493">
    <property type="entry name" value="DNA GYRASE/TOPOISOMERASE SUBUNIT A"/>
    <property type="match status" value="1"/>
</dbReference>
<keyword evidence="2" id="KW-0238">DNA-binding</keyword>
<dbReference type="Pfam" id="PF03989">
    <property type="entry name" value="DNA_gyraseA_C"/>
    <property type="match status" value="5"/>
</dbReference>
<organism evidence="5 6">
    <name type="scientific">Tectimicrobiota bacterium</name>
    <dbReference type="NCBI Taxonomy" id="2528274"/>
    <lineage>
        <taxon>Bacteria</taxon>
        <taxon>Pseudomonadati</taxon>
        <taxon>Nitrospinota/Tectimicrobiota group</taxon>
        <taxon>Candidatus Tectimicrobiota</taxon>
    </lineage>
</organism>
<dbReference type="InterPro" id="IPR006691">
    <property type="entry name" value="GyrA/parC_rep"/>
</dbReference>
<dbReference type="SUPFAM" id="SSF101904">
    <property type="entry name" value="GyrA/ParC C-terminal domain-like"/>
    <property type="match status" value="1"/>
</dbReference>
<protein>
    <submittedName>
        <fullName evidence="5">DNA gyrase subunit A</fullName>
    </submittedName>
</protein>
<dbReference type="Gene3D" id="2.120.10.90">
    <property type="entry name" value="DNA gyrase/topoisomerase IV, subunit A, C-terminal"/>
    <property type="match status" value="1"/>
</dbReference>
<evidence type="ECO:0000256" key="4">
    <source>
        <dbReference type="SAM" id="MobiDB-lite"/>
    </source>
</evidence>
<evidence type="ECO:0000256" key="1">
    <source>
        <dbReference type="ARBA" id="ARBA00023029"/>
    </source>
</evidence>
<dbReference type="GO" id="GO:0009330">
    <property type="term" value="C:DNA topoisomerase type II (double strand cut, ATP-hydrolyzing) complex"/>
    <property type="evidence" value="ECO:0007669"/>
    <property type="project" value="TreeGrafter"/>
</dbReference>
<evidence type="ECO:0000256" key="2">
    <source>
        <dbReference type="ARBA" id="ARBA00023125"/>
    </source>
</evidence>
<evidence type="ECO:0000256" key="3">
    <source>
        <dbReference type="ARBA" id="ARBA00023235"/>
    </source>
</evidence>
<proteinExistence type="predicted"/>
<dbReference type="GO" id="GO:0003918">
    <property type="term" value="F:DNA topoisomerase type II (double strand cut, ATP-hydrolyzing) activity"/>
    <property type="evidence" value="ECO:0007669"/>
    <property type="project" value="TreeGrafter"/>
</dbReference>
<feature type="compositionally biased region" description="Acidic residues" evidence="4">
    <location>
        <begin position="290"/>
        <end position="309"/>
    </location>
</feature>
<reference evidence="5" key="1">
    <citation type="submission" date="2019-03" db="EMBL/GenBank/DDBJ databases">
        <title>Lake Tanganyika Metagenome-Assembled Genomes (MAGs).</title>
        <authorList>
            <person name="Tran P."/>
        </authorList>
    </citation>
    <scope>NUCLEOTIDE SEQUENCE</scope>
    <source>
        <strain evidence="5">K_DeepCast_65m_m2_066</strain>
    </source>
</reference>
<sequence>GKMAMQTNEEDFVEQLFVASTHDYLLFFTNIGKIHWLKVYEIPQAGRTAKGRAAVNLLQLQPGEKISTVVPIRRFEVDRYLIMATKNGIVKKTDLTAYGNPRQGGIIALTLDDGDELISVGVTHGDQDIFLGTRQGYALRFNEADARSIGRTARGVIGIRLEEADEVIGMEVLNPGSSILTVSASGYGKRTSETEYRAQGRGGKGLINLNITPKTGLVVSILQVFDDDDIMVMSDQGNLVRLQVADIRRIGRNTQGVRLINLAPEQRLVGVVRIAEDNTTPTAELPIEAATEDTGDEISDEDFGEEEPPPAENYN</sequence>
<dbReference type="GO" id="GO:0005737">
    <property type="term" value="C:cytoplasm"/>
    <property type="evidence" value="ECO:0007669"/>
    <property type="project" value="TreeGrafter"/>
</dbReference>
<dbReference type="GO" id="GO:0006265">
    <property type="term" value="P:DNA topological change"/>
    <property type="evidence" value="ECO:0007669"/>
    <property type="project" value="InterPro"/>
</dbReference>
<dbReference type="FunFam" id="2.120.10.90:FF:000005">
    <property type="entry name" value="DNA topoisomerase 4 subunit A"/>
    <property type="match status" value="1"/>
</dbReference>
<feature type="region of interest" description="Disordered" evidence="4">
    <location>
        <begin position="280"/>
        <end position="315"/>
    </location>
</feature>
<keyword evidence="1" id="KW-0799">Topoisomerase</keyword>
<dbReference type="PANTHER" id="PTHR43493:SF5">
    <property type="entry name" value="DNA GYRASE SUBUNIT A, CHLOROPLASTIC_MITOCHONDRIAL"/>
    <property type="match status" value="1"/>
</dbReference>
<name>A0A937W564_UNCTE</name>
<gene>
    <name evidence="5" type="ORF">FJZ47_26040</name>
</gene>
<dbReference type="GO" id="GO:0005524">
    <property type="term" value="F:ATP binding"/>
    <property type="evidence" value="ECO:0007669"/>
    <property type="project" value="InterPro"/>
</dbReference>
<keyword evidence="3" id="KW-0413">Isomerase</keyword>
<evidence type="ECO:0000313" key="6">
    <source>
        <dbReference type="Proteomes" id="UP000712673"/>
    </source>
</evidence>
<evidence type="ECO:0000313" key="5">
    <source>
        <dbReference type="EMBL" id="MBM3227239.1"/>
    </source>
</evidence>